<dbReference type="Pfam" id="PF09350">
    <property type="entry name" value="DJC28_CD"/>
    <property type="match status" value="1"/>
</dbReference>
<feature type="domain" description="DnaJ homologue subfamily C member 28 conserved" evidence="1">
    <location>
        <begin position="14"/>
        <end position="78"/>
    </location>
</feature>
<dbReference type="EMBL" id="CP023702">
    <property type="protein sequence ID" value="QEU76060.1"/>
    <property type="molecule type" value="Genomic_DNA"/>
</dbReference>
<protein>
    <submittedName>
        <fullName evidence="2">DUF1992 domain-containing protein</fullName>
    </submittedName>
</protein>
<evidence type="ECO:0000259" key="1">
    <source>
        <dbReference type="Pfam" id="PF09350"/>
    </source>
</evidence>
<organism evidence="2 3">
    <name type="scientific">Streptomyces nitrosporeus</name>
    <dbReference type="NCBI Taxonomy" id="28894"/>
    <lineage>
        <taxon>Bacteria</taxon>
        <taxon>Bacillati</taxon>
        <taxon>Actinomycetota</taxon>
        <taxon>Actinomycetes</taxon>
        <taxon>Kitasatosporales</taxon>
        <taxon>Streptomycetaceae</taxon>
        <taxon>Streptomyces</taxon>
    </lineage>
</organism>
<dbReference type="RefSeq" id="WP_150491377.1">
    <property type="nucleotide sequence ID" value="NZ_BMUV01000012.1"/>
</dbReference>
<evidence type="ECO:0000313" key="3">
    <source>
        <dbReference type="Proteomes" id="UP000326178"/>
    </source>
</evidence>
<reference evidence="2 3" key="1">
    <citation type="submission" date="2017-09" db="EMBL/GenBank/DDBJ databases">
        <authorList>
            <person name="Lee N."/>
            <person name="Cho B.-K."/>
        </authorList>
    </citation>
    <scope>NUCLEOTIDE SEQUENCE [LARGE SCALE GENOMIC DNA]</scope>
    <source>
        <strain evidence="2 3">ATCC 12769</strain>
    </source>
</reference>
<name>A0A5J6FMH0_9ACTN</name>
<proteinExistence type="predicted"/>
<dbReference type="KEGG" id="snk:CP967_32475"/>
<dbReference type="Proteomes" id="UP000326178">
    <property type="component" value="Chromosome"/>
</dbReference>
<dbReference type="AlphaFoldDB" id="A0A5J6FMH0"/>
<sequence>MTERKPAGVSFDSWVDRQIHEAEQRGDFSRLPGFGKPLPGLDRPYDEDWWIKAKMQREGVSVLPPSLVLRKEAEDAREDAVGAASEAEARSILTEVNERIRAALRRPPQGPPLKLRPFDVEAVLAERRTRRA</sequence>
<dbReference type="InterPro" id="IPR018961">
    <property type="entry name" value="DnaJ_homolog_subfam-C_membr-28"/>
</dbReference>
<accession>A0A5J6FMH0</accession>
<keyword evidence="3" id="KW-1185">Reference proteome</keyword>
<dbReference type="OrthoDB" id="3395286at2"/>
<evidence type="ECO:0000313" key="2">
    <source>
        <dbReference type="EMBL" id="QEU76060.1"/>
    </source>
</evidence>
<gene>
    <name evidence="2" type="ORF">CP967_32475</name>
</gene>